<name>A0A4V2XS96_9ACTN</name>
<feature type="domain" description="Teneurin-like YD-shell" evidence="4">
    <location>
        <begin position="1680"/>
        <end position="1879"/>
    </location>
</feature>
<feature type="compositionally biased region" description="Basic and acidic residues" evidence="2">
    <location>
        <begin position="77"/>
        <end position="91"/>
    </location>
</feature>
<keyword evidence="3" id="KW-1133">Transmembrane helix</keyword>
<dbReference type="NCBIfam" id="TIGR03696">
    <property type="entry name" value="Rhs_assc_core"/>
    <property type="match status" value="1"/>
</dbReference>
<keyword evidence="6" id="KW-1185">Reference proteome</keyword>
<gene>
    <name evidence="5" type="ORF">E1261_08470</name>
</gene>
<sequence length="2168" mass="233261">MVQPPPSSRVEQVVEPVPQSLEYQCPRTSATKRAPMPSALSPRRQSWHRAGRIAITTTVASALIATLWGPAANAAPLKDDPTWKPKKEKSVPTKPFKSIPKAADPAEAAAAKPVTNKVSWPKAGSAEVAVPAAPSAWSAALAGGRQAGTKTQAGTLPIWIGSAPASTAKAAAADATPAKVKIDLARRGTDGLELRLNRTDGVAKSGKVSLQLRYEDFRDAFGGDWAQRLRVIDQSTGRPLAVQNNGNGNLTADVPVGAKTSTFAVQAAAAGGTGNFGASPLAPTATWQVGGASGDFAWQYPMNVPPSNGGPTPKLSLDYSSGGVDGRTSATNNQPSWGGQGFELAPGGSIEQRFASCASKTESSGNNGTKATGDMCWAGENATFTLNGKGGELVRDDVTKTWHPRADDGSVIEKLNGAENGDDGRVDAEKGEYWRLTTKDGTKYYFGLNKLPGATTQRTNSGFTMPVFGNHSGEQCFTAGNFAASWCQQIYKWNLDYVVDRQGNTMSLFYDTETNYYGRNQTDTAPTAYTRGGNIRTIEYGQRDGTTFSTPAVGKVEFSTTERCRDGSGCSAPDDYPDTPLDQRCIGTNGAPPVKCDKFNPSFFTTKKLSKVSTYVYRGSAFDLVSSWNLRHTFPDNGDGTKPGLWLEAITYAGHVGNAGGIAIPEVNLDGIQLANRVDKVGDNLPEMNWWRVNRVSYGTGGELAVDYYPTDCKPGDVPPADTNGRRCHPMKWTPPGSTTERQDWFHKYVVKSVTESDRVTGNEPMITTVEYPGAPAWRHDDEDGLVEIGQKTWSQWRGYDRTIVRKGNVGGPQTVTENRFLRGMDGDKLAAGGVKDVKVADSTGALVEDQPPLSGQPLETRTFNGTEEVQRTINDQWISPATSTRVRSWATVSAYQVQQGGNRQAEQLAGGGERKSQAFNKYDDDGVLVSKTDLKDLSTPADDTCTSYEYTTNPAAGISEIPKRELTVGVACGKPYTKEQVIGDARTYYDGATSLTAAPVRGNATKTERLSGFAADGTPQYQVTGTTKYDDLGRAIEMTNPKNETSQVVYTPAGPGPVTKVESTKPNGQKNIVELEPAWGQQVATTDEAGKRTEAIYDPLGRTTKVWYPGRTGAITSKFAAAGANEAGLASAADNAAVADVSYTYGIHSNDPLTVTTTTLQADGSTEAAIQIYDGLMRPRQSKSAGKTGGSIVNDIKYDSRGLEVKQNGPFYTDTPVSETILTPVEEELPTQKVTLYDLAGRPTTEQVKSFNRVLWETKHTYSGDSETVDPPTGETPITRITDVQGRLVELRQYTGDSASGTYDKTTYTYDARGQLGVITDPAGNKWGYEYDALGRKVKETDPDKGPTTYTYDQLDRVATKTDSRGQTQAYEYDSLGRTTAVRDGSATGPKRAEFVFDTLLAGMPTSSTRYDKDGNAYINRVTGYDARGRATGNEYVIPANEGKLAGTYRFESTYREDGQLATETLPGVGGLPGETLTYGYNAQDQQTTLGSGTTSYVRGTTYTAFGEAESITMGSTNGKWVSIGYSYEEGTRRLSKVTTERELSPSLVSEVEYLYDDSGNIKQLNDRPSSLSGEQTDTQCFSYDYLRRMTGAWTPKPGADNAPGDCNGAPAAANLGGPAPYWHSWTFDKVGNRKSETKTSATGSTTATYNYPAAGLAQPHAVQSVVTTGTGMPAGGRTDSYTYNQNGDRLTRSSGGTTENYTWNSEGDLEKVTKGSQETSYLYDANGTRLIRRDNTGTTLYLGDTELLLKPGAATAEGTRHYDLGSKTVAVRVQDKLTWLGADHHGTSTTAIADDATQTIQRRREDPYGNQRGTAPAAWPGQRGFVGGTNDASTGLVHLGAREYDPTIGKFISIDPQLNGEDPQTLNGYIYSNNNPITFSDPDGLSWFSSIVESIKTVATTVTNRVVETVKETINVASTVVNWVKDTATQTFEAIKYVVTHPVEVIKKIEKTVKTIVKTAVKVAVKVAKKVNEIRKDPVGSLKKAAAAVVKTAKAVAHTVKAVAVKAAKWVYENRAMILQVVAEIAITVAIGAVTGGVGALAFRGAMAAVRLASSVKRIETVAKNIEMATNKFHSARSLIRASKEPGPFHNFPESFDDVIFSKGTRTVKPDFYNKPKAGLSNDSIMYKLPGTVNGKAGNFEIATRPTVSGRSELIWHRFFNPTRSK</sequence>
<dbReference type="InterPro" id="IPR022385">
    <property type="entry name" value="Rhs_assc_core"/>
</dbReference>
<dbReference type="InterPro" id="IPR006530">
    <property type="entry name" value="YD"/>
</dbReference>
<dbReference type="PANTHER" id="PTHR32305:SF17">
    <property type="entry name" value="TRNA NUCLEASE WAPA"/>
    <property type="match status" value="1"/>
</dbReference>
<feature type="compositionally biased region" description="Polar residues" evidence="2">
    <location>
        <begin position="1681"/>
        <end position="1701"/>
    </location>
</feature>
<keyword evidence="1" id="KW-0677">Repeat</keyword>
<dbReference type="NCBIfam" id="TIGR01643">
    <property type="entry name" value="YD_repeat_2x"/>
    <property type="match status" value="4"/>
</dbReference>
<evidence type="ECO:0000259" key="4">
    <source>
        <dbReference type="Pfam" id="PF25023"/>
    </source>
</evidence>
<evidence type="ECO:0000256" key="1">
    <source>
        <dbReference type="ARBA" id="ARBA00022737"/>
    </source>
</evidence>
<evidence type="ECO:0000256" key="3">
    <source>
        <dbReference type="SAM" id="Phobius"/>
    </source>
</evidence>
<dbReference type="InterPro" id="IPR050708">
    <property type="entry name" value="T6SS_VgrG/RHS"/>
</dbReference>
<keyword evidence="3" id="KW-0472">Membrane</keyword>
<feature type="transmembrane region" description="Helical" evidence="3">
    <location>
        <begin position="2019"/>
        <end position="2045"/>
    </location>
</feature>
<feature type="region of interest" description="Disordered" evidence="2">
    <location>
        <begin position="26"/>
        <end position="45"/>
    </location>
</feature>
<organism evidence="5 6">
    <name type="scientific">Kribbella albertanoniae</name>
    <dbReference type="NCBI Taxonomy" id="1266829"/>
    <lineage>
        <taxon>Bacteria</taxon>
        <taxon>Bacillati</taxon>
        <taxon>Actinomycetota</taxon>
        <taxon>Actinomycetes</taxon>
        <taxon>Propionibacteriales</taxon>
        <taxon>Kribbellaceae</taxon>
        <taxon>Kribbella</taxon>
    </lineage>
</organism>
<feature type="region of interest" description="Disordered" evidence="2">
    <location>
        <begin position="321"/>
        <end position="345"/>
    </location>
</feature>
<dbReference type="PANTHER" id="PTHR32305">
    <property type="match status" value="1"/>
</dbReference>
<dbReference type="InterPro" id="IPR056823">
    <property type="entry name" value="TEN-like_YD-shell"/>
</dbReference>
<dbReference type="Gene3D" id="2.180.10.10">
    <property type="entry name" value="RHS repeat-associated core"/>
    <property type="match status" value="2"/>
</dbReference>
<feature type="region of interest" description="Disordered" evidence="2">
    <location>
        <begin position="74"/>
        <end position="115"/>
    </location>
</feature>
<reference evidence="5 6" key="1">
    <citation type="submission" date="2019-03" db="EMBL/GenBank/DDBJ databases">
        <title>Draft genome sequences of novel Actinobacteria.</title>
        <authorList>
            <person name="Sahin N."/>
            <person name="Ay H."/>
            <person name="Saygin H."/>
        </authorList>
    </citation>
    <scope>NUCLEOTIDE SEQUENCE [LARGE SCALE GENOMIC DNA]</scope>
    <source>
        <strain evidence="5 6">JCM 30547</strain>
    </source>
</reference>
<accession>A0A4V2XS96</accession>
<comment type="caution">
    <text evidence="5">The sequence shown here is derived from an EMBL/GenBank/DDBJ whole genome shotgun (WGS) entry which is preliminary data.</text>
</comment>
<dbReference type="Pfam" id="PF05593">
    <property type="entry name" value="RHS_repeat"/>
    <property type="match status" value="1"/>
</dbReference>
<dbReference type="InterPro" id="IPR031325">
    <property type="entry name" value="RHS_repeat"/>
</dbReference>
<dbReference type="Proteomes" id="UP000295075">
    <property type="component" value="Unassembled WGS sequence"/>
</dbReference>
<feature type="compositionally biased region" description="Low complexity" evidence="2">
    <location>
        <begin position="100"/>
        <end position="113"/>
    </location>
</feature>
<protein>
    <submittedName>
        <fullName evidence="5">RHS repeat protein</fullName>
    </submittedName>
</protein>
<evidence type="ECO:0000313" key="5">
    <source>
        <dbReference type="EMBL" id="TDC32375.1"/>
    </source>
</evidence>
<dbReference type="OrthoDB" id="5150353at2"/>
<proteinExistence type="predicted"/>
<feature type="region of interest" description="Disordered" evidence="2">
    <location>
        <begin position="1673"/>
        <end position="1701"/>
    </location>
</feature>
<dbReference type="EMBL" id="SMKA01000023">
    <property type="protein sequence ID" value="TDC32375.1"/>
    <property type="molecule type" value="Genomic_DNA"/>
</dbReference>
<evidence type="ECO:0000313" key="6">
    <source>
        <dbReference type="Proteomes" id="UP000295075"/>
    </source>
</evidence>
<dbReference type="Pfam" id="PF25023">
    <property type="entry name" value="TEN_YD-shell"/>
    <property type="match status" value="1"/>
</dbReference>
<feature type="compositionally biased region" description="Polar residues" evidence="2">
    <location>
        <begin position="328"/>
        <end position="337"/>
    </location>
</feature>
<feature type="region of interest" description="Disordered" evidence="2">
    <location>
        <begin position="1808"/>
        <end position="1827"/>
    </location>
</feature>
<keyword evidence="3" id="KW-0812">Transmembrane</keyword>
<evidence type="ECO:0000256" key="2">
    <source>
        <dbReference type="SAM" id="MobiDB-lite"/>
    </source>
</evidence>